<dbReference type="PANTHER" id="PTHR13887">
    <property type="entry name" value="GLUTATHIONE S-TRANSFERASE KAPPA"/>
    <property type="match status" value="1"/>
</dbReference>
<evidence type="ECO:0000313" key="2">
    <source>
        <dbReference type="EMBL" id="MFL0245731.1"/>
    </source>
</evidence>
<dbReference type="SUPFAM" id="SSF52833">
    <property type="entry name" value="Thioredoxin-like"/>
    <property type="match status" value="1"/>
</dbReference>
<keyword evidence="3" id="KW-1185">Reference proteome</keyword>
<accession>A0ABW8T088</accession>
<dbReference type="PANTHER" id="PTHR13887:SF33">
    <property type="entry name" value="ISOMERASE"/>
    <property type="match status" value="1"/>
</dbReference>
<sequence>MGKGIVEKLKEEFDIEDEWLPFEIHPETPREGMELAKKFPGPSLNKMISNLKAAGKLYGIEFNEFTILSNSHLALAAGEYAKEKGKFNELHKELFRAYFTLGKDIGDINILSSIVKDNGVDDEELLKRFKSKYYDNKMSEVQQMAYEYKINSTPTFIVDGKYAIVGAQGVDYFREALLKIGKEQK</sequence>
<reference evidence="2 3" key="1">
    <citation type="submission" date="2024-11" db="EMBL/GenBank/DDBJ databases">
        <authorList>
            <person name="Heng Y.C."/>
            <person name="Lim A.C.H."/>
            <person name="Lee J.K.Y."/>
            <person name="Kittelmann S."/>
        </authorList>
    </citation>
    <scope>NUCLEOTIDE SEQUENCE [LARGE SCALE GENOMIC DNA]</scope>
    <source>
        <strain evidence="2 3">WILCCON 0185</strain>
    </source>
</reference>
<organism evidence="2 3">
    <name type="scientific">Candidatus Clostridium stratigraminis</name>
    <dbReference type="NCBI Taxonomy" id="3381661"/>
    <lineage>
        <taxon>Bacteria</taxon>
        <taxon>Bacillati</taxon>
        <taxon>Bacillota</taxon>
        <taxon>Clostridia</taxon>
        <taxon>Eubacteriales</taxon>
        <taxon>Clostridiaceae</taxon>
        <taxon>Clostridium</taxon>
    </lineage>
</organism>
<dbReference type="InterPro" id="IPR001853">
    <property type="entry name" value="DSBA-like_thioredoxin_dom"/>
</dbReference>
<dbReference type="Gene3D" id="3.40.30.10">
    <property type="entry name" value="Glutaredoxin"/>
    <property type="match status" value="1"/>
</dbReference>
<gene>
    <name evidence="2" type="ORF">ACJDUG_01910</name>
</gene>
<dbReference type="Pfam" id="PF01323">
    <property type="entry name" value="DSBA"/>
    <property type="match status" value="1"/>
</dbReference>
<dbReference type="Proteomes" id="UP001623591">
    <property type="component" value="Unassembled WGS sequence"/>
</dbReference>
<evidence type="ECO:0000259" key="1">
    <source>
        <dbReference type="Pfam" id="PF01323"/>
    </source>
</evidence>
<dbReference type="EMBL" id="JBJHZZ010000001">
    <property type="protein sequence ID" value="MFL0245731.1"/>
    <property type="molecule type" value="Genomic_DNA"/>
</dbReference>
<proteinExistence type="predicted"/>
<feature type="domain" description="DSBA-like thioredoxin" evidence="1">
    <location>
        <begin position="6"/>
        <end position="177"/>
    </location>
</feature>
<evidence type="ECO:0000313" key="3">
    <source>
        <dbReference type="Proteomes" id="UP001623591"/>
    </source>
</evidence>
<comment type="caution">
    <text evidence="2">The sequence shown here is derived from an EMBL/GenBank/DDBJ whole genome shotgun (WGS) entry which is preliminary data.</text>
</comment>
<dbReference type="RefSeq" id="WP_406768685.1">
    <property type="nucleotide sequence ID" value="NZ_JBJHZZ010000001.1"/>
</dbReference>
<name>A0ABW8T088_9CLOT</name>
<dbReference type="InterPro" id="IPR036249">
    <property type="entry name" value="Thioredoxin-like_sf"/>
</dbReference>
<protein>
    <submittedName>
        <fullName evidence="2">DsbA family protein</fullName>
    </submittedName>
</protein>